<comment type="similarity">
    <text evidence="1 4">Belongs to the D-isomer specific 2-hydroxyacid dehydrogenase family.</text>
</comment>
<dbReference type="PANTHER" id="PTHR42789">
    <property type="entry name" value="D-ISOMER SPECIFIC 2-HYDROXYACID DEHYDROGENASE FAMILY PROTEIN (AFU_ORTHOLOGUE AFUA_6G10090)"/>
    <property type="match status" value="1"/>
</dbReference>
<evidence type="ECO:0000256" key="1">
    <source>
        <dbReference type="ARBA" id="ARBA00005854"/>
    </source>
</evidence>
<keyword evidence="8" id="KW-1185">Reference proteome</keyword>
<dbReference type="InterPro" id="IPR006139">
    <property type="entry name" value="D-isomer_2_OHA_DH_cat_dom"/>
</dbReference>
<dbReference type="RefSeq" id="WP_112257406.1">
    <property type="nucleotide sequence ID" value="NZ_QMIG01000003.1"/>
</dbReference>
<dbReference type="SUPFAM" id="SSF52283">
    <property type="entry name" value="Formate/glycerate dehydrogenase catalytic domain-like"/>
    <property type="match status" value="1"/>
</dbReference>
<keyword evidence="2 4" id="KW-0560">Oxidoreductase</keyword>
<dbReference type="EMBL" id="QMIG01000003">
    <property type="protein sequence ID" value="RAW17588.1"/>
    <property type="molecule type" value="Genomic_DNA"/>
</dbReference>
<dbReference type="SUPFAM" id="SSF51735">
    <property type="entry name" value="NAD(P)-binding Rossmann-fold domains"/>
    <property type="match status" value="1"/>
</dbReference>
<gene>
    <name evidence="7" type="ORF">DPM12_06240</name>
</gene>
<dbReference type="Pfam" id="PF00389">
    <property type="entry name" value="2-Hacid_dh"/>
    <property type="match status" value="1"/>
</dbReference>
<dbReference type="InterPro" id="IPR050857">
    <property type="entry name" value="D-2-hydroxyacid_DH"/>
</dbReference>
<dbReference type="InterPro" id="IPR029753">
    <property type="entry name" value="D-isomer_DH_CS"/>
</dbReference>
<sequence length="336" mass="35271">MGTDSHSYDVVVSEDVWGEPFDGLARERSVLAGADLWSDRTRLTRVLETAQALVVRNRTTVDAELIRAAPGLKVIARAGVGLENIDVQAADERGVVVVSPRGANSRSVAEYTIGSALALLRGLLPHDRAVRDGAWNRHPGRELSGRTWGILGAGSTGLAVARLARGFGMPVTGYDPYVDDDDPQLAASGVRLVSLDALCREADVISVHLPGGPETSGLVDRRLMKLMGSETILINVGRGEVVDEEALAEALENGDLAGAALDVRASEPPVPAALERLDNTLLTPHIAGITEESQDRIVHALVADIRAVLAGDEAAHAVGRARAVSGEPADGPGARP</sequence>
<evidence type="ECO:0000313" key="8">
    <source>
        <dbReference type="Proteomes" id="UP000250462"/>
    </source>
</evidence>
<dbReference type="Pfam" id="PF02826">
    <property type="entry name" value="2-Hacid_dh_C"/>
    <property type="match status" value="1"/>
</dbReference>
<reference evidence="7 8" key="1">
    <citation type="submission" date="2018-06" db="EMBL/GenBank/DDBJ databases">
        <title>Phytoactinopolyspora halophila sp. nov., a novel halophilic actinomycete isolated from a saline soil in China.</title>
        <authorList>
            <person name="Tang S.-K."/>
        </authorList>
    </citation>
    <scope>NUCLEOTIDE SEQUENCE [LARGE SCALE GENOMIC DNA]</scope>
    <source>
        <strain evidence="7 8">YIM 96934</strain>
    </source>
</reference>
<accession>A0A329R3M6</accession>
<dbReference type="GO" id="GO:0016616">
    <property type="term" value="F:oxidoreductase activity, acting on the CH-OH group of donors, NAD or NADP as acceptor"/>
    <property type="evidence" value="ECO:0007669"/>
    <property type="project" value="InterPro"/>
</dbReference>
<protein>
    <submittedName>
        <fullName evidence="7">Phosphoglycerate dehydrogenase</fullName>
    </submittedName>
</protein>
<dbReference type="OrthoDB" id="117809at2"/>
<organism evidence="7 8">
    <name type="scientific">Phytoactinopolyspora halophila</name>
    <dbReference type="NCBI Taxonomy" id="1981511"/>
    <lineage>
        <taxon>Bacteria</taxon>
        <taxon>Bacillati</taxon>
        <taxon>Actinomycetota</taxon>
        <taxon>Actinomycetes</taxon>
        <taxon>Jiangellales</taxon>
        <taxon>Jiangellaceae</taxon>
        <taxon>Phytoactinopolyspora</taxon>
    </lineage>
</organism>
<dbReference type="Proteomes" id="UP000250462">
    <property type="component" value="Unassembled WGS sequence"/>
</dbReference>
<evidence type="ECO:0000256" key="3">
    <source>
        <dbReference type="ARBA" id="ARBA00023027"/>
    </source>
</evidence>
<dbReference type="PANTHER" id="PTHR42789:SF1">
    <property type="entry name" value="D-ISOMER SPECIFIC 2-HYDROXYACID DEHYDROGENASE FAMILY PROTEIN (AFU_ORTHOLOGUE AFUA_6G10090)"/>
    <property type="match status" value="1"/>
</dbReference>
<proteinExistence type="inferred from homology"/>
<evidence type="ECO:0000259" key="5">
    <source>
        <dbReference type="Pfam" id="PF00389"/>
    </source>
</evidence>
<feature type="domain" description="D-isomer specific 2-hydroxyacid dehydrogenase catalytic" evidence="5">
    <location>
        <begin position="40"/>
        <end position="318"/>
    </location>
</feature>
<name>A0A329R3M6_9ACTN</name>
<comment type="caution">
    <text evidence="7">The sequence shown here is derived from an EMBL/GenBank/DDBJ whole genome shotgun (WGS) entry which is preliminary data.</text>
</comment>
<evidence type="ECO:0000313" key="7">
    <source>
        <dbReference type="EMBL" id="RAW17588.1"/>
    </source>
</evidence>
<evidence type="ECO:0000256" key="4">
    <source>
        <dbReference type="RuleBase" id="RU003719"/>
    </source>
</evidence>
<dbReference type="Gene3D" id="3.40.50.720">
    <property type="entry name" value="NAD(P)-binding Rossmann-like Domain"/>
    <property type="match status" value="2"/>
</dbReference>
<dbReference type="PROSITE" id="PS00670">
    <property type="entry name" value="D_2_HYDROXYACID_DH_2"/>
    <property type="match status" value="1"/>
</dbReference>
<evidence type="ECO:0000259" key="6">
    <source>
        <dbReference type="Pfam" id="PF02826"/>
    </source>
</evidence>
<dbReference type="AlphaFoldDB" id="A0A329R3M6"/>
<dbReference type="InterPro" id="IPR006140">
    <property type="entry name" value="D-isomer_DH_NAD-bd"/>
</dbReference>
<dbReference type="GO" id="GO:0051287">
    <property type="term" value="F:NAD binding"/>
    <property type="evidence" value="ECO:0007669"/>
    <property type="project" value="InterPro"/>
</dbReference>
<evidence type="ECO:0000256" key="2">
    <source>
        <dbReference type="ARBA" id="ARBA00023002"/>
    </source>
</evidence>
<dbReference type="InterPro" id="IPR036291">
    <property type="entry name" value="NAD(P)-bd_dom_sf"/>
</dbReference>
<keyword evidence="3" id="KW-0520">NAD</keyword>
<feature type="domain" description="D-isomer specific 2-hydroxyacid dehydrogenase NAD-binding" evidence="6">
    <location>
        <begin position="114"/>
        <end position="287"/>
    </location>
</feature>